<dbReference type="PANTHER" id="PTHR48081:SF33">
    <property type="entry name" value="KYNURENINE FORMAMIDASE"/>
    <property type="match status" value="1"/>
</dbReference>
<evidence type="ECO:0000256" key="2">
    <source>
        <dbReference type="SAM" id="SignalP"/>
    </source>
</evidence>
<dbReference type="SUPFAM" id="SSF53474">
    <property type="entry name" value="alpha/beta-Hydrolases"/>
    <property type="match status" value="1"/>
</dbReference>
<dbReference type="EC" id="3.1.1.1" evidence="4"/>
<organism evidence="4">
    <name type="scientific">uncultured Acetothermia bacterium</name>
    <dbReference type="NCBI Taxonomy" id="236499"/>
    <lineage>
        <taxon>Bacteria</taxon>
        <taxon>Candidatus Bipolaricaulota</taxon>
        <taxon>environmental samples</taxon>
    </lineage>
</organism>
<evidence type="ECO:0000259" key="3">
    <source>
        <dbReference type="Pfam" id="PF20434"/>
    </source>
</evidence>
<reference evidence="4" key="1">
    <citation type="journal article" date="2016" name="Sci. Rep.">
        <title>Metagenomic mining for thermostable esterolytic enzymes uncovers a new family of bacterial esterases.</title>
        <authorList>
            <person name="Zarafeta D."/>
            <person name="Moschidi D."/>
            <person name="Ladoukakis E."/>
            <person name="Gavrilov S."/>
            <person name="Chrysina E.D."/>
            <person name="Chatziioannou A."/>
            <person name="Kublanov I."/>
            <person name="Skretas G."/>
            <person name="Kolisis F.N."/>
        </authorList>
    </citation>
    <scope>NUCLEOTIDE SEQUENCE</scope>
</reference>
<protein>
    <submittedName>
        <fullName evidence="4">EstDZ2a</fullName>
        <ecNumber evidence="4">3.1.1.1</ecNumber>
    </submittedName>
</protein>
<gene>
    <name evidence="4" type="primary">estDZ2a</name>
</gene>
<feature type="signal peptide" evidence="2">
    <location>
        <begin position="1"/>
        <end position="21"/>
    </location>
</feature>
<dbReference type="EMBL" id="KX301277">
    <property type="protein sequence ID" value="ANI19854.1"/>
    <property type="molecule type" value="Genomic_DNA"/>
</dbReference>
<evidence type="ECO:0000313" key="4">
    <source>
        <dbReference type="EMBL" id="ANI19854.1"/>
    </source>
</evidence>
<keyword evidence="1 4" id="KW-0378">Hydrolase</keyword>
<dbReference type="InterPro" id="IPR049492">
    <property type="entry name" value="BD-FAE-like_dom"/>
</dbReference>
<dbReference type="InterPro" id="IPR029058">
    <property type="entry name" value="AB_hydrolase_fold"/>
</dbReference>
<feature type="chain" id="PRO_5012024075" evidence="2">
    <location>
        <begin position="22"/>
        <end position="271"/>
    </location>
</feature>
<name>A0A1L2DXZ2_9BACT</name>
<dbReference type="GO" id="GO:0106435">
    <property type="term" value="F:carboxylesterase activity"/>
    <property type="evidence" value="ECO:0007669"/>
    <property type="project" value="UniProtKB-EC"/>
</dbReference>
<dbReference type="InterPro" id="IPR050300">
    <property type="entry name" value="GDXG_lipolytic_enzyme"/>
</dbReference>
<keyword evidence="2" id="KW-0732">Signal</keyword>
<sequence>MRTILYATLAVTLMSVSLSSAQPAPPFSFQVYTDVVYYDGPDAHPTKHRLDLFVPDGLQDAPVLIFVHGGGWTSGDKNLYAFIGQAFAAQGFATAVINYRLSPQVQHPAHIEDVARAFSWVYKNIARYGGNPEKIFVTGHSAGGHLTALLALDEKYLQAHGLTLAAIKGAIPISGVYDVTPVLALYRTVFGADPDQRWDASPLAHVGPNKPPFLILYAQFDFPGLGLQAQQLFAELRTHNNEATLTEIPNRDHVTIVATIGASNDPTTEEI</sequence>
<evidence type="ECO:0000256" key="1">
    <source>
        <dbReference type="ARBA" id="ARBA00022801"/>
    </source>
</evidence>
<dbReference type="PANTHER" id="PTHR48081">
    <property type="entry name" value="AB HYDROLASE SUPERFAMILY PROTEIN C4A8.06C"/>
    <property type="match status" value="1"/>
</dbReference>
<proteinExistence type="predicted"/>
<feature type="domain" description="BD-FAE-like" evidence="3">
    <location>
        <begin position="50"/>
        <end position="221"/>
    </location>
</feature>
<accession>A0A1L2DXZ2</accession>
<dbReference type="ESTHER" id="9bact-a0a1l2dxz2">
    <property type="family name" value="BD-FAE"/>
</dbReference>
<dbReference type="AlphaFoldDB" id="A0A1L2DXZ2"/>
<dbReference type="Gene3D" id="3.40.50.1820">
    <property type="entry name" value="alpha/beta hydrolase"/>
    <property type="match status" value="1"/>
</dbReference>
<dbReference type="Pfam" id="PF20434">
    <property type="entry name" value="BD-FAE"/>
    <property type="match status" value="1"/>
</dbReference>